<proteinExistence type="predicted"/>
<dbReference type="EMBL" id="RBTL01000323">
    <property type="protein sequence ID" value="RMT59472.1"/>
    <property type="molecule type" value="Genomic_DNA"/>
</dbReference>
<protein>
    <submittedName>
        <fullName evidence="2">Uncharacterized protein</fullName>
    </submittedName>
</protein>
<dbReference type="Proteomes" id="UP000282636">
    <property type="component" value="Unassembled WGS sequence"/>
</dbReference>
<organism evidence="2 3">
    <name type="scientific">Pseudomonas syringae pv. theae</name>
    <dbReference type="NCBI Taxonomy" id="103985"/>
    <lineage>
        <taxon>Bacteria</taxon>
        <taxon>Pseudomonadati</taxon>
        <taxon>Pseudomonadota</taxon>
        <taxon>Gammaproteobacteria</taxon>
        <taxon>Pseudomonadales</taxon>
        <taxon>Pseudomonadaceae</taxon>
        <taxon>Pseudomonas</taxon>
        <taxon>Pseudomonas syringae</taxon>
    </lineage>
</organism>
<dbReference type="AlphaFoldDB" id="A0A3M5MIP0"/>
<sequence length="639" mass="69832">MPYKKLNHLKDLTMIKFQETSLLKPVILPKNRHKDSKVPLDAPDVAAAFHDEDTPGLIPINVLARPLAVSLKVWTAALPDYTYQLYYDMKKVGPEKLILASHLPGDPLYLEVPTDLLTEGVHDVAYLIKNPENQVEETSNSFQIQIDKTPPGAPELAAIQFPVEIQNGLTAAELERLGGQLVVQIAGYTGMAKHDLVQTRWGDIKGPDAIVNENDMGLDKVVVTFTREFLESLGQDEKLVCYKVVDRAGNTSILSNTVSVRLRLQEVPSDYPAPIVDAAVGSTVDYLEAQAGVALDIPHYPGAAALDNVQLFWGDNNPLAPVALPPGDEDETVVMTLIVPFAAIDKTPQGRVPIHYEVSRNGELVGTSLNTDIDVFTTLPVDEPLTRLTVQGTSVQNPNIENNFIDEDDYELNGRGLVSWNAGFQVNDDLNLHWGDQVRLQWRQINSGDVAAQQDLIVPIDNNIIQSQGTGAAIPVYFTVSRAGNPNTVKSPIQPVTVRSREEQPGGEDGLAGPTFKLTPNGVLGPNENPDGSDVKILPYVNMIDGQRITFTFKGFDQSNNPIEAATYTSTRKVDEVDMLEGHVFTVPFYNTRVICTGFAEASYTVSPIEGSNQSPANSTVTRVPVLMLKPSDVTCLVR</sequence>
<feature type="region of interest" description="Disordered" evidence="1">
    <location>
        <begin position="498"/>
        <end position="531"/>
    </location>
</feature>
<evidence type="ECO:0000313" key="2">
    <source>
        <dbReference type="EMBL" id="RMT59472.1"/>
    </source>
</evidence>
<gene>
    <name evidence="2" type="ORF">ALP44_04691</name>
</gene>
<comment type="caution">
    <text evidence="2">The sequence shown here is derived from an EMBL/GenBank/DDBJ whole genome shotgun (WGS) entry which is preliminary data.</text>
</comment>
<evidence type="ECO:0000313" key="3">
    <source>
        <dbReference type="Proteomes" id="UP000282636"/>
    </source>
</evidence>
<name>A0A3M5MIP0_PSESX</name>
<evidence type="ECO:0000256" key="1">
    <source>
        <dbReference type="SAM" id="MobiDB-lite"/>
    </source>
</evidence>
<accession>A0A3M5MIP0</accession>
<reference evidence="2 3" key="1">
    <citation type="submission" date="2018-08" db="EMBL/GenBank/DDBJ databases">
        <title>Recombination of ecologically and evolutionarily significant loci maintains genetic cohesion in the Pseudomonas syringae species complex.</title>
        <authorList>
            <person name="Dillon M."/>
            <person name="Thakur S."/>
            <person name="Almeida R.N.D."/>
            <person name="Weir B.S."/>
            <person name="Guttman D.S."/>
        </authorList>
    </citation>
    <scope>NUCLEOTIDE SEQUENCE [LARGE SCALE GENOMIC DNA]</scope>
    <source>
        <strain evidence="2 3">ICMP 3934</strain>
    </source>
</reference>